<feature type="region of interest" description="Disordered" evidence="1">
    <location>
        <begin position="117"/>
        <end position="152"/>
    </location>
</feature>
<feature type="compositionally biased region" description="Basic residues" evidence="1">
    <location>
        <begin position="117"/>
        <end position="132"/>
    </location>
</feature>
<gene>
    <name evidence="2" type="ORF">EC973_002716</name>
</gene>
<evidence type="ECO:0000256" key="1">
    <source>
        <dbReference type="SAM" id="MobiDB-lite"/>
    </source>
</evidence>
<name>A0A8H7BHZ0_9FUNG</name>
<feature type="compositionally biased region" description="Basic residues" evidence="1">
    <location>
        <begin position="1"/>
        <end position="13"/>
    </location>
</feature>
<organism evidence="2 3">
    <name type="scientific">Apophysomyces ossiformis</name>
    <dbReference type="NCBI Taxonomy" id="679940"/>
    <lineage>
        <taxon>Eukaryota</taxon>
        <taxon>Fungi</taxon>
        <taxon>Fungi incertae sedis</taxon>
        <taxon>Mucoromycota</taxon>
        <taxon>Mucoromycotina</taxon>
        <taxon>Mucoromycetes</taxon>
        <taxon>Mucorales</taxon>
        <taxon>Mucorineae</taxon>
        <taxon>Mucoraceae</taxon>
        <taxon>Apophysomyces</taxon>
    </lineage>
</organism>
<dbReference type="OrthoDB" id="2247400at2759"/>
<protein>
    <submittedName>
        <fullName evidence="2">Uncharacterized protein</fullName>
    </submittedName>
</protein>
<dbReference type="Proteomes" id="UP000605846">
    <property type="component" value="Unassembled WGS sequence"/>
</dbReference>
<evidence type="ECO:0000313" key="3">
    <source>
        <dbReference type="Proteomes" id="UP000605846"/>
    </source>
</evidence>
<dbReference type="EMBL" id="JABAYA010000178">
    <property type="protein sequence ID" value="KAF7722762.1"/>
    <property type="molecule type" value="Genomic_DNA"/>
</dbReference>
<feature type="region of interest" description="Disordered" evidence="1">
    <location>
        <begin position="1"/>
        <end position="23"/>
    </location>
</feature>
<comment type="caution">
    <text evidence="2">The sequence shown here is derived from an EMBL/GenBank/DDBJ whole genome shotgun (WGS) entry which is preliminary data.</text>
</comment>
<dbReference type="AlphaFoldDB" id="A0A8H7BHZ0"/>
<sequence length="217" mass="24216">MLATRPHPHKYPRHPATEKTKGENEQVNPFFMFSRKIAKVTSMHRPVDIQLGIAATNASSRRRLTAGGATPATATAAAAAATNVKVLPKLLMPDHVIWKKSLTIVMAVLPRRHVAKSARRLQHLKSQQKSKSPKKELTAPTPAPALPSPQEADLQVELCTTEDLEKFRQLVEDVLAHLDSYPDRTALSPDLDELRPKLEEYIRHSIENNAEKKTDHL</sequence>
<reference evidence="2" key="1">
    <citation type="submission" date="2020-01" db="EMBL/GenBank/DDBJ databases">
        <title>Genome Sequencing of Three Apophysomyces-Like Fungal Strains Confirms a Novel Fungal Genus in the Mucoromycota with divergent Burkholderia-like Endosymbiotic Bacteria.</title>
        <authorList>
            <person name="Stajich J.E."/>
            <person name="Macias A.M."/>
            <person name="Carter-House D."/>
            <person name="Lovett B."/>
            <person name="Kasson L.R."/>
            <person name="Berry K."/>
            <person name="Grigoriev I."/>
            <person name="Chang Y."/>
            <person name="Spatafora J."/>
            <person name="Kasson M.T."/>
        </authorList>
    </citation>
    <scope>NUCLEOTIDE SEQUENCE</scope>
    <source>
        <strain evidence="2">NRRL A-21654</strain>
    </source>
</reference>
<evidence type="ECO:0000313" key="2">
    <source>
        <dbReference type="EMBL" id="KAF7722762.1"/>
    </source>
</evidence>
<keyword evidence="3" id="KW-1185">Reference proteome</keyword>
<proteinExistence type="predicted"/>
<accession>A0A8H7BHZ0</accession>